<feature type="transmembrane region" description="Helical" evidence="2">
    <location>
        <begin position="71"/>
        <end position="92"/>
    </location>
</feature>
<keyword evidence="5" id="KW-1185">Reference proteome</keyword>
<comment type="caution">
    <text evidence="4">The sequence shown here is derived from an EMBL/GenBank/DDBJ whole genome shotgun (WGS) entry which is preliminary data.</text>
</comment>
<accession>A0ABN3VDM2</accession>
<sequence length="176" mass="17217">MTGDKGLPGDSAMTSRRSLPGGNAMTSRRGMTRGTAVPQDSGTSGGRGTSGGSAVTGASARTGGGITGDRGAATVLAAALSGALITVLWVGIQLGSAVVNRHRAEGAADLAALAAAAHVPQGQEFACGRAGWVARGMGAEIASCRLDGSDARVELHVPGLFAVIDARARAGPVRGG</sequence>
<dbReference type="NCBIfam" id="TIGR03816">
    <property type="entry name" value="tadE_like_DECH"/>
    <property type="match status" value="1"/>
</dbReference>
<evidence type="ECO:0000256" key="1">
    <source>
        <dbReference type="SAM" id="MobiDB-lite"/>
    </source>
</evidence>
<proteinExistence type="predicted"/>
<dbReference type="Proteomes" id="UP001500979">
    <property type="component" value="Unassembled WGS sequence"/>
</dbReference>
<gene>
    <name evidence="4" type="ORF">GCM10010470_28010</name>
</gene>
<evidence type="ECO:0000313" key="5">
    <source>
        <dbReference type="Proteomes" id="UP001500979"/>
    </source>
</evidence>
<dbReference type="EMBL" id="BAAAUX010000013">
    <property type="protein sequence ID" value="GAA2791574.1"/>
    <property type="molecule type" value="Genomic_DNA"/>
</dbReference>
<organism evidence="4 5">
    <name type="scientific">Saccharopolyspora taberi</name>
    <dbReference type="NCBI Taxonomy" id="60895"/>
    <lineage>
        <taxon>Bacteria</taxon>
        <taxon>Bacillati</taxon>
        <taxon>Actinomycetota</taxon>
        <taxon>Actinomycetes</taxon>
        <taxon>Pseudonocardiales</taxon>
        <taxon>Pseudonocardiaceae</taxon>
        <taxon>Saccharopolyspora</taxon>
    </lineage>
</organism>
<protein>
    <recommendedName>
        <fullName evidence="3">Putative Flp pilus-assembly TadG-like N-terminal domain-containing protein</fullName>
    </recommendedName>
</protein>
<feature type="compositionally biased region" description="Low complexity" evidence="1">
    <location>
        <begin position="52"/>
        <end position="61"/>
    </location>
</feature>
<evidence type="ECO:0000259" key="3">
    <source>
        <dbReference type="Pfam" id="PF13400"/>
    </source>
</evidence>
<reference evidence="4 5" key="1">
    <citation type="journal article" date="2019" name="Int. J. Syst. Evol. Microbiol.">
        <title>The Global Catalogue of Microorganisms (GCM) 10K type strain sequencing project: providing services to taxonomists for standard genome sequencing and annotation.</title>
        <authorList>
            <consortium name="The Broad Institute Genomics Platform"/>
            <consortium name="The Broad Institute Genome Sequencing Center for Infectious Disease"/>
            <person name="Wu L."/>
            <person name="Ma J."/>
        </authorList>
    </citation>
    <scope>NUCLEOTIDE SEQUENCE [LARGE SCALE GENOMIC DNA]</scope>
    <source>
        <strain evidence="4 5">JCM 9383</strain>
    </source>
</reference>
<keyword evidence="2" id="KW-0812">Transmembrane</keyword>
<dbReference type="Pfam" id="PF13400">
    <property type="entry name" value="Tad"/>
    <property type="match status" value="1"/>
</dbReference>
<dbReference type="InterPro" id="IPR021202">
    <property type="entry name" value="Rv3654c-like"/>
</dbReference>
<feature type="domain" description="Putative Flp pilus-assembly TadG-like N-terminal" evidence="3">
    <location>
        <begin position="71"/>
        <end position="117"/>
    </location>
</feature>
<feature type="region of interest" description="Disordered" evidence="1">
    <location>
        <begin position="1"/>
        <end position="64"/>
    </location>
</feature>
<keyword evidence="2" id="KW-0472">Membrane</keyword>
<dbReference type="InterPro" id="IPR028087">
    <property type="entry name" value="Tad_N"/>
</dbReference>
<keyword evidence="2" id="KW-1133">Transmembrane helix</keyword>
<evidence type="ECO:0000256" key="2">
    <source>
        <dbReference type="SAM" id="Phobius"/>
    </source>
</evidence>
<evidence type="ECO:0000313" key="4">
    <source>
        <dbReference type="EMBL" id="GAA2791574.1"/>
    </source>
</evidence>
<name>A0ABN3VDM2_9PSEU</name>